<dbReference type="InterPro" id="IPR047801">
    <property type="entry name" value="Peptidase_C45"/>
</dbReference>
<feature type="domain" description="Peptidase C45 hydrolase" evidence="1">
    <location>
        <begin position="8"/>
        <end position="207"/>
    </location>
</feature>
<dbReference type="OMA" id="HANMYMH"/>
<dbReference type="PANTHER" id="PTHR34180">
    <property type="entry name" value="PEPTIDASE C45"/>
    <property type="match status" value="1"/>
</dbReference>
<evidence type="ECO:0000259" key="1">
    <source>
        <dbReference type="Pfam" id="PF03417"/>
    </source>
</evidence>
<proteinExistence type="evidence at transcript level"/>
<sequence>MLKNAQMSLYLVKANQQGGGSFTAYTYAGELPSCAFGFNSHGVGFTLNAVPPTKEEVEVGGIGRNFISRDLLEAVSIEHALQCIHLPNISVGHSYNLIDVRKRRLLNVETASKNRISVLEIGSNPFFHANMYMHLEISQANDVNSICRQKRAAEIPKSSQKEILSLLGDTSDENYPIYMQGPTLCTLCTIVFDLDQKTLSLYNGNPKFENVALTFPLT</sequence>
<dbReference type="InterPro" id="IPR005079">
    <property type="entry name" value="Peptidase_C45_hydrolase"/>
</dbReference>
<dbReference type="AlphaFoldDB" id="D5ACX1"/>
<reference evidence="2" key="1">
    <citation type="submission" date="2010-04" db="EMBL/GenBank/DDBJ databases">
        <authorList>
            <person name="Reid K.E."/>
            <person name="Liao N."/>
            <person name="Chan S."/>
            <person name="Docking R."/>
            <person name="Taylor G."/>
            <person name="Moore R."/>
            <person name="Mayo M."/>
            <person name="Munro S."/>
            <person name="King J."/>
            <person name="Yanchuk A."/>
            <person name="Holt R."/>
            <person name="Jones S."/>
            <person name="Marra M."/>
            <person name="Ritland C.E."/>
            <person name="Ritland K."/>
            <person name="Bohlmann J."/>
        </authorList>
    </citation>
    <scope>NUCLEOTIDE SEQUENCE</scope>
    <source>
        <tissue evidence="2">Bud</tissue>
    </source>
</reference>
<dbReference type="PANTHER" id="PTHR34180:SF1">
    <property type="entry name" value="BETA-ALANYL-DOPAMINE_CARCININE HYDROLASE"/>
    <property type="match status" value="1"/>
</dbReference>
<evidence type="ECO:0000313" key="2">
    <source>
        <dbReference type="EMBL" id="ADE77390.1"/>
    </source>
</evidence>
<dbReference type="Gene3D" id="3.60.60.10">
    <property type="entry name" value="Penicillin V Acylase, Chain A"/>
    <property type="match status" value="1"/>
</dbReference>
<name>D5ACX1_PICSI</name>
<dbReference type="NCBIfam" id="NF040521">
    <property type="entry name" value="C45_proenzyme"/>
    <property type="match status" value="1"/>
</dbReference>
<dbReference type="InterPro" id="IPR047794">
    <property type="entry name" value="C45_proenzyme-like"/>
</dbReference>
<organism evidence="2">
    <name type="scientific">Picea sitchensis</name>
    <name type="common">Sitka spruce</name>
    <name type="synonym">Pinus sitchensis</name>
    <dbReference type="NCBI Taxonomy" id="3332"/>
    <lineage>
        <taxon>Eukaryota</taxon>
        <taxon>Viridiplantae</taxon>
        <taxon>Streptophyta</taxon>
        <taxon>Embryophyta</taxon>
        <taxon>Tracheophyta</taxon>
        <taxon>Spermatophyta</taxon>
        <taxon>Pinopsida</taxon>
        <taxon>Pinidae</taxon>
        <taxon>Conifers I</taxon>
        <taxon>Pinales</taxon>
        <taxon>Pinaceae</taxon>
        <taxon>Picea</taxon>
    </lineage>
</organism>
<protein>
    <recommendedName>
        <fullName evidence="1">Peptidase C45 hydrolase domain-containing protein</fullName>
    </recommendedName>
</protein>
<accession>D5ACX1</accession>
<dbReference type="EMBL" id="BT124116">
    <property type="protein sequence ID" value="ADE77390.1"/>
    <property type="molecule type" value="mRNA"/>
</dbReference>
<dbReference type="Pfam" id="PF03417">
    <property type="entry name" value="AAT"/>
    <property type="match status" value="1"/>
</dbReference>